<accession>A0A6J5EVP1</accession>
<feature type="domain" description="Type II/III secretion system secretin-like" evidence="4">
    <location>
        <begin position="398"/>
        <end position="536"/>
    </location>
</feature>
<sequence length="568" mass="58681">MRAIRQIAVIGACIQLLAGCTGLWDKVDADAHADAAHAGHMLGKVSQGNNRDRDVDDVVVRGDLWLSGNTIRIAPKATLPNLFEQPASFDGTVDSLHAFAERITRLTHMPAKVAPGAEEAASQAAMPSAALSGAALPAGPPPLPVGLLQGPSPQATVAAARGATAAGDAMQVHIVYPHGTLRGLLDTAAARFNVYWKYADGAITFFYTDTRVYQVTAIPGDSKLDTNVVSGSNNTGAAAGGVLTGSSGAGGSGSGSSPTVSSDNSTNIAMNAQLSVYNGLQTAIKAMLSPAGSVIASPATGSISVTDTPDVLERVGQFMEQQNRVLSRQVLVNVTVLSVTLSANDTFGIDWDAVYQALGTSFGIKNTFSSLVTGANQFSATVITPSSRASGTQAMISALSEQGNVRRKTSASVTTLNDQPVPVQVAEQQSYLAQISTVTTANVGSQTSLTPGTVTTGFNLTLLPHILDDGTVMMQFYTNISSLASLVPFTSGGQQIQLPTVDTRNFLQRVAMKSGQTLVISGYEGVADQNNEQGVGAPSNYLFGGGRSATHAREVIVILISPITMSGA</sequence>
<feature type="domain" description="Secretin N-terminal" evidence="5">
    <location>
        <begin position="210"/>
        <end position="300"/>
    </location>
</feature>
<evidence type="ECO:0000313" key="7">
    <source>
        <dbReference type="Proteomes" id="UP000494329"/>
    </source>
</evidence>
<dbReference type="EMBL" id="CADIKF010000063">
    <property type="protein sequence ID" value="CAB3769401.1"/>
    <property type="molecule type" value="Genomic_DNA"/>
</dbReference>
<keyword evidence="7" id="KW-1185">Reference proteome</keyword>
<evidence type="ECO:0000256" key="3">
    <source>
        <dbReference type="ARBA" id="ARBA00023136"/>
    </source>
</evidence>
<dbReference type="InterPro" id="IPR050810">
    <property type="entry name" value="Bact_Secretion_Sys_Channel"/>
</dbReference>
<dbReference type="AlphaFoldDB" id="A0A6J5EVP1"/>
<dbReference type="GO" id="GO:0019867">
    <property type="term" value="C:outer membrane"/>
    <property type="evidence" value="ECO:0007669"/>
    <property type="project" value="InterPro"/>
</dbReference>
<keyword evidence="2" id="KW-0732">Signal</keyword>
<dbReference type="InterPro" id="IPR004846">
    <property type="entry name" value="T2SS/T3SS_dom"/>
</dbReference>
<evidence type="ECO:0000259" key="4">
    <source>
        <dbReference type="Pfam" id="PF00263"/>
    </source>
</evidence>
<dbReference type="GO" id="GO:0009297">
    <property type="term" value="P:pilus assembly"/>
    <property type="evidence" value="ECO:0007669"/>
    <property type="project" value="InterPro"/>
</dbReference>
<reference evidence="6 7" key="1">
    <citation type="submission" date="2020-04" db="EMBL/GenBank/DDBJ databases">
        <authorList>
            <person name="De Canck E."/>
        </authorList>
    </citation>
    <scope>NUCLEOTIDE SEQUENCE [LARGE SCALE GENOMIC DNA]</scope>
    <source>
        <strain evidence="6 7">LMG 29739</strain>
    </source>
</reference>
<dbReference type="NCBIfam" id="TIGR02520">
    <property type="entry name" value="pilus_B_mal_scr"/>
    <property type="match status" value="1"/>
</dbReference>
<proteinExistence type="predicted"/>
<dbReference type="Pfam" id="PF07655">
    <property type="entry name" value="Secretin_N_2"/>
    <property type="match status" value="1"/>
</dbReference>
<protein>
    <submittedName>
        <fullName evidence="6">Type 3 secretion system secretin</fullName>
    </submittedName>
</protein>
<dbReference type="InterPro" id="IPR011514">
    <property type="entry name" value="Secretin_N_2"/>
</dbReference>
<dbReference type="InterPro" id="IPR013359">
    <property type="entry name" value="Pilus_4B_PilN"/>
</dbReference>
<name>A0A6J5EVP1_9BURK</name>
<dbReference type="PANTHER" id="PTHR30332:SF24">
    <property type="entry name" value="SECRETIN GSPD-RELATED"/>
    <property type="match status" value="1"/>
</dbReference>
<organism evidence="6 7">
    <name type="scientific">Paraburkholderia solisilvae</name>
    <dbReference type="NCBI Taxonomy" id="624376"/>
    <lineage>
        <taxon>Bacteria</taxon>
        <taxon>Pseudomonadati</taxon>
        <taxon>Pseudomonadota</taxon>
        <taxon>Betaproteobacteria</taxon>
        <taxon>Burkholderiales</taxon>
        <taxon>Burkholderiaceae</taxon>
        <taxon>Paraburkholderia</taxon>
    </lineage>
</organism>
<dbReference type="PROSITE" id="PS51257">
    <property type="entry name" value="PROKAR_LIPOPROTEIN"/>
    <property type="match status" value="1"/>
</dbReference>
<dbReference type="RefSeq" id="WP_175114672.1">
    <property type="nucleotide sequence ID" value="NZ_CADIKF010000063.1"/>
</dbReference>
<dbReference type="GO" id="GO:0009306">
    <property type="term" value="P:protein secretion"/>
    <property type="evidence" value="ECO:0007669"/>
    <property type="project" value="InterPro"/>
</dbReference>
<keyword evidence="3" id="KW-0472">Membrane</keyword>
<dbReference type="PANTHER" id="PTHR30332">
    <property type="entry name" value="PROBABLE GENERAL SECRETION PATHWAY PROTEIN D"/>
    <property type="match status" value="1"/>
</dbReference>
<evidence type="ECO:0000259" key="5">
    <source>
        <dbReference type="Pfam" id="PF07655"/>
    </source>
</evidence>
<dbReference type="Proteomes" id="UP000494329">
    <property type="component" value="Unassembled WGS sequence"/>
</dbReference>
<evidence type="ECO:0000313" key="6">
    <source>
        <dbReference type="EMBL" id="CAB3769401.1"/>
    </source>
</evidence>
<comment type="subcellular location">
    <subcellularLocation>
        <location evidence="1">Membrane</location>
    </subcellularLocation>
</comment>
<gene>
    <name evidence="6" type="primary">sctC_4</name>
    <name evidence="6" type="ORF">LMG29739_05535</name>
</gene>
<dbReference type="Pfam" id="PF00263">
    <property type="entry name" value="Secretin"/>
    <property type="match status" value="1"/>
</dbReference>
<evidence type="ECO:0000256" key="2">
    <source>
        <dbReference type="ARBA" id="ARBA00022729"/>
    </source>
</evidence>
<evidence type="ECO:0000256" key="1">
    <source>
        <dbReference type="ARBA" id="ARBA00004370"/>
    </source>
</evidence>